<comment type="similarity">
    <text evidence="3">Belongs to the plakin or cytolinker family.</text>
</comment>
<reference evidence="12 13" key="2">
    <citation type="submission" date="2017-04" db="EMBL/GenBank/DDBJ databases">
        <title>CpG methylation of centromeres and impact of large insertions on vertebrate speciation.</title>
        <authorList>
            <person name="Ichikawa K."/>
            <person name="Yoshimura J."/>
            <person name="Morishita S."/>
        </authorList>
    </citation>
    <scope>NUCLEOTIDE SEQUENCE</scope>
    <source>
        <strain evidence="12 13">HSOK</strain>
    </source>
</reference>
<dbReference type="FunFam" id="3.30.160.780:FF:000001">
    <property type="entry name" value="Plectin a"/>
    <property type="match status" value="1"/>
</dbReference>
<protein>
    <recommendedName>
        <fullName evidence="14">Desmoplakin b</fullName>
    </recommendedName>
</protein>
<reference key="1">
    <citation type="journal article" date="2007" name="Nature">
        <title>The medaka draft genome and insights into vertebrate genome evolution.</title>
        <authorList>
            <person name="Kasahara M."/>
            <person name="Naruse K."/>
            <person name="Sasaki S."/>
            <person name="Nakatani Y."/>
            <person name="Qu W."/>
            <person name="Ahsan B."/>
            <person name="Yamada T."/>
            <person name="Nagayasu Y."/>
            <person name="Doi K."/>
            <person name="Kasai Y."/>
            <person name="Jindo T."/>
            <person name="Kobayashi D."/>
            <person name="Shimada A."/>
            <person name="Toyoda A."/>
            <person name="Kuroki Y."/>
            <person name="Fujiyama A."/>
            <person name="Sasaki T."/>
            <person name="Shimizu A."/>
            <person name="Asakawa S."/>
            <person name="Shimizu N."/>
            <person name="Hashimoto S."/>
            <person name="Yang J."/>
            <person name="Lee Y."/>
            <person name="Matsushima K."/>
            <person name="Sugano S."/>
            <person name="Sakaizumi M."/>
            <person name="Narita T."/>
            <person name="Ohishi K."/>
            <person name="Haga S."/>
            <person name="Ohta F."/>
            <person name="Nomoto H."/>
            <person name="Nogata K."/>
            <person name="Morishita T."/>
            <person name="Endo T."/>
            <person name="Shin-I T."/>
            <person name="Takeda H."/>
            <person name="Morishita S."/>
            <person name="Kohara Y."/>
        </authorList>
    </citation>
    <scope>NUCLEOTIDE SEQUENCE [LARGE SCALE GENOMIC DNA]</scope>
    <source>
        <strain>Hd-rR</strain>
    </source>
</reference>
<evidence type="ECO:0000256" key="1">
    <source>
        <dbReference type="ARBA" id="ARBA00004236"/>
    </source>
</evidence>
<evidence type="ECO:0000256" key="9">
    <source>
        <dbReference type="ARBA" id="ARBA00023136"/>
    </source>
</evidence>
<proteinExistence type="inferred from homology"/>
<dbReference type="Gene3D" id="3.90.1290.10">
    <property type="entry name" value="Plakin repeat"/>
    <property type="match status" value="18"/>
</dbReference>
<evidence type="ECO:0008006" key="14">
    <source>
        <dbReference type="Google" id="ProtNLM"/>
    </source>
</evidence>
<feature type="region of interest" description="Disordered" evidence="11">
    <location>
        <begin position="4293"/>
        <end position="4356"/>
    </location>
</feature>
<evidence type="ECO:0000256" key="2">
    <source>
        <dbReference type="ARBA" id="ARBA00004568"/>
    </source>
</evidence>
<dbReference type="InterPro" id="IPR001101">
    <property type="entry name" value="Plectin_repeat"/>
</dbReference>
<dbReference type="GO" id="GO:0045104">
    <property type="term" value="P:intermediate filament cytoskeleton organization"/>
    <property type="evidence" value="ECO:0007669"/>
    <property type="project" value="InterPro"/>
</dbReference>
<evidence type="ECO:0000256" key="10">
    <source>
        <dbReference type="SAM" id="Coils"/>
    </source>
</evidence>
<dbReference type="Ensembl" id="ENSORLT00015013388.1">
    <property type="protein sequence ID" value="ENSORLP00015022319.1"/>
    <property type="gene ID" value="ENSORLG00015001691.1"/>
</dbReference>
<dbReference type="FunFam" id="3.90.1290.10:FF:000002">
    <property type="entry name" value="Plectin a"/>
    <property type="match status" value="1"/>
</dbReference>
<dbReference type="Proteomes" id="UP000265200">
    <property type="component" value="Chromosome 4"/>
</dbReference>
<dbReference type="GO" id="GO:0005856">
    <property type="term" value="C:cytoskeleton"/>
    <property type="evidence" value="ECO:0007669"/>
    <property type="project" value="InterPro"/>
</dbReference>
<evidence type="ECO:0000256" key="3">
    <source>
        <dbReference type="ARBA" id="ARBA00009109"/>
    </source>
</evidence>
<dbReference type="GO" id="GO:0030057">
    <property type="term" value="C:desmosome"/>
    <property type="evidence" value="ECO:0007669"/>
    <property type="project" value="UniProtKB-SubCell"/>
</dbReference>
<feature type="compositionally biased region" description="Low complexity" evidence="11">
    <location>
        <begin position="4294"/>
        <end position="4356"/>
    </location>
</feature>
<dbReference type="InterPro" id="IPR035915">
    <property type="entry name" value="Plakin_repeat_sf"/>
</dbReference>
<sequence length="4735" mass="515775">MQSLQSEYNEIVNDRDALLLKLQRTEKDKEQIQRIQEDLSHMKLSLDSEHRSKQRLQEENERIKMDLSYWKDQSDGKQGLIRQFDSEKEMLERENKSMKTDRFVTLKKDLLEATVVKQTLETELKTTREPPALDASSVIFDGVRKPVTASQLLDCKVLDNLTFNQVVKGYKTVFEVSSNKKVNLKGTGPIAGVIIESFKNPGSSPGPLYKLTFTEAKKENLLPPDSIDLLLDAQAATGHIIDPRNNQKLTVEEACNQGVVDEEDRERLLAAEAAAIGYSAPGTNKPLSVFQAMKKGLIEKSTTLRLLQAQESVGGILDPILSVFLPRDVAIERKVVDDTICQALNQKPELYLDPESEEGVTYMAMKRRCKVEPHTGLLLLPIPEKVDPSKLVFDGVRKTVTAKQLLECGVLNKPTFKDLENGKKMVPEVSVDKKVNLKGTGPIAGVYVGNRGKMSFSEAKKQMLIPDESADLLLEAQAATGHIIDPKANQKLTVDEACARGVVDVMDQEQLLEAEAAAVGFKDPDKAKPITVFEATKKGIIDEKTGLRFLQAQESVGGILDPHLSVFLPKETAIRRNLIDKNLLRALNQSPEYYIDPESDEYVSYGTLKKRCKIESHTGLLLLPIAEKLDPSELIFDGVRKPVTGKQLLDCGVLDKTTFKQLLRGEKTVPEVSVDKKVNLKGTGPIAGILAGNPGKMSFTEAKKQMLLSDESADLLLEAQAATGHIIDPKNNQKLTVHEACVKGVVDTLDQERLLEAEAAAIGYNDPNNTKPVSIFGAIKNGIIDEKTGMRLLQAQDSVGGILDPHLSVFLPKETAVKRNLISKSLSRSLDKHPECYIDPESEENVSYEKLKKRLILKGTGPIAGIVMPHRGKMSFAEAKEQMMLPEEIADLLLEAQAATGHIIDPKNNDKLTVEEALMRGVVSIKDRDKFLEAEAAAVGYKDPSSAIPISVFEAIKKGIIDDKVGLRLLQAQESVGGVLDPNLSVFLPKECAVKQNLIDRKLSHALDQSPECYLDPETDECVSYGTLMKKCKMEPHTGLLFLPVSERQDPTKLIFDGVRKRVTAKELFDCGVLDKPTFNQLLKGDKTISEVSEDKKVSLKGTGSIAGLAVGPSGKMSFTEAKKQMFVDPEEAGLLLEAQAATGHIIDPVTNRKLTVDEACAKGVLDINDRDKLLAAEAAAVGYKDPRSAQPLSVFESAGGILDPNLSVFLPKDTAMKRNLLDEDLCRALKQNPECYIDPETEQDSSYGALKKKCKTEPHTGLKLLPISERKDPSKLIFEGVRKPVSAQQLLDWGVLDKPTFKQLLKGEKTIAEVSEDKKVSLKGTGSIAGLAVGPSGKMSFNEAKKQMLVDPDEVDLLLEAQAATGHIIDPVTNRKLTVDEACAKGVVDRGDQDKLLAAEAAAVGYKDPRSAQPLSVFEALKKGLLDKKTGIRLLQAQESAGGILDPNLSVFLPKDTAMKRNILDEDLCRALKQNPECYVDPETEQDSSYGALKKKCKTEPHTGLKLLPISERKDPSKLIFEGVRKPVSAQQLLDWGVLDKPTFKQLLKGEKTIAEVSEDKKVSLKGTGSIAGLAVGPSGKISFTEAKKQMLVDPDEVDLLLEAQAATGHIIDPVTNQKLSVDEACAKGVVDTSDRDKLLAAEAAAVGFKDPRSAQPLSVCEALKKGLLDKKTGIRLLQAQESAGGILDPNLSVFLPKDTAMKRNILDEDLCRALKQNPECYVDPETEQDSTYEALKKKCKTEPHTGLKLLPISERKNPSKLIFEGVRKPVSAQQLLDCGVLDKPTFNQLLKGEKTVPEVSEDKKVSLKGTGSIAGLAVGPSGKMSFNEAKKQKLLDPDKADLLLEAQAATGHIIDPVTNRKLTVDEACAKGVVDRGDRDKLLAAEAAAVGYKDPRSAQPLSVFEALKKGLLDKKTGIRLLQAQESAGGILDPNLSVFLPKDTAMKRNILDEDLCRALKQNPECYVDPETEQDSSYGALKKKCKTEPHTGLKLLPISERKDPSKLIFEGVRKPVSAQQLLDWGVLDKPTFKQLLKGEKTIAEVSEDKKVSLKGTGSIAGLAVGPSGKISFTEAKKQMLVDPDEVDLLLEAQAATGHIIDPVTNQKLSVDEACAKGVVDTSDRDKLLAAEAAAVGFKDPRSAQPLSVCEALKKGLLDKKTGIRFLQAQESAGGILDPNLSVFLPKDTAMKRNILDEDLCRALKQNPECYVDPETEQDSTYEALKKKCKTEPHTGLKLLPISERKNPSKLIFEGVRKPVSAQQLLDCGVLDKPTFNQLLKGEKTVPEVSEDKKVSLKGTGSIAGLAVGPSGKMSFNEAKKQKLLDPDKADLLLEAQAATGHIIDPVTNRKLTVDEACAKGVVDRGDRDKLLAAEAAAVGYKDPRSAQPLSVFEALKKGLLDKKTGIRLLQAQESAGGILDPNLSVFLPKDTAMKRNILDEDLCRALKQNPECYVDPETEQDSSYGALKKKCKTEPHTGLKLLPISERKDPSKLIFEGVRKPVSAQQLLDWEVSEDKKVSLKGTGSIAGLAVGPSGKMSFNEAKKQMLVDPDEVDLLLEAQAATGHIIDPVTNRKLTVDEACAKGVVDRNDRATLLAAEGAAVGFKDPRSAQPLSVFEAVKKGLLDKKTGIRLLQAQESAGGILDPNLSVFLPKDTAMKRNLLDEDLCRALKQNPECYVDPETEQDSTYEALKKKCKTEPHTGLKLLPISERKDPSKLIFEGVRKPVSAQQLLDCGVLDKPTFNQLLKGEKTVPEVSEDKKVSLKGTGSIAGLAVGPSGKMSFNEAKKQKLLDPDKADLLLEAQAATGHIIDPVTNRKLTVDEACAKGVVDRNDRATLLAAEGAAVGFKDPRSPQPLSVFEAVKKGLLDKKTGIRLLQAQESAGGILDPNLSVFLPKDTAMKRNLLDEDLCRALKQNPECYVDPETEQDSTYEALKKKCKTEPHTGLKLLPISERKDPSKLIFEGVRKPVSAQQLLDCGVLDKPTFNQLLKGEKTVPEVSEDKKVSLKGTGSIAGLAVGPSGKMSFNEAKKQMLVDPDEVDLLLEAQAATGHIIDPVTNRKLTVDEACANGVVDRNDRDKLLGAEAAAVGYKDRRSAQPLSVFEAIKKGLLDKKTGIRLLQAQESAGGILDPNLSVFLPKDTAMKRNLLDEDLCRALKQNPECYVDPETEQDSTYEALKKKCKTEPHTGLKLLPISERKDPSKLIFEGVRKPVSAQQLLDCGVLDKPTFNQLLKGEKTVPEVSEDKKVSLKGTGSIAGLAVGPSGKMSFNEAKKQMLVDPDEVDLLLEAQAATGHIIDPVTNRKLTVDEACAKGVVDRGDRDKLLAAEAAAVGYKDPRSAQPLSVFEAVKKGLLDKKTGIRLLQAQESVGGILDPNLSVFLPKDTAMKRNLLDEDLCLALKQNPECYVDPETEQDFSYEALKKKCKTEPHTGLKLLPISERKDPSKLIFEGVRKPVSAQQLLDCGVLDKPTFNQLLKGEKTIPEVSEDKKAFLKGTGPIAGLAVGPSGKMSFNEAKKQKLLDPDKADLLLEAQAATGHIIDPVTNRKLTVDEACAKGVVDINDRDKLLAAEAAAVGYKDPRSAQPLSVFEAVKKGLLDKKTGIRLLQAQESAGGILDPNLSVFLPKDTAMKRNLLDEDLCRALKQNPECYVDPETEQDSSYEALKKKCKTEPHTGLKLLPISERKDPSKLIFEGVRKPVSAQQLLDCGVLDKPTFNQLLKGEKTVPEVSEDKKAFLKGTGPIAGIESGTHGLMSLSEAKNTNRISANCIDLLLEAQAATGYIIDPKNNKKYTVEEACVKKLVDPKDQNKLMLAECAAIGYKDPTSTKSLSVFEAMKKRLLDKQTGLRLLQAQVSAGGILDPNLSVFLPKNVAIKFNLIDEDLLHVLNQQQAFYLDPDTKGDVSYMALLAKCNTNTKTGLHLLPAPDTFDHTELLFEGVRKNVTAQQLLDCAVLDKPTFDKLGKGEKTVSEVTVDKKQLHPYLRGSTCIAGVYDEASDKVLSIYEAMKNGLLRCGTSLELLEAQAASGFMVDPVHNLYLTVDEAYNRRVVGPEFKDKLLSAEKAVTGYKLPGTDNIISLFQAIEKGVIERGHGIRLLEAQIASGGIIDPEHSHRIDVNVAYKRGYFDEEMNKILTDESDDTKGFFDPNTEENLTYLDLKKRCIVDKKTGLILLPIIDKKKKESTTTNTRRKRRVIIVDPDTLKEMTVLEAFNKGYIDRETFIELSEQECEWDEITITDSNGSKRCVITDRTSGRKYDITEMLERRVIDESVVQQYHSRAITLTQFADIITEKAKHQSLSSSSTSHTPSATSTSFSKSLSTSASKGSTSAFTTSTSFRTSSPTPALLTSTPFSTSSPTSVSRTSAFVSTCSSTPTSETAMAFSASSPTSVSRTSTSLSTSSSSSVSATSSSTSTVSRETEASFSGSSTSNSSFSKVGSTSLSPPFTKTVTTRTTTVMEQNPIGNVQQSPDSLKRVSSVSFTLSTPFESVGDLEPVSAVFDTDTVEKISIMEALNRGIVDSITAQRLLEAQACTGGIVDPTNGKRLSIQEACRIGLIDGTMELRLKPAQKAFFGFKDVKTKKMMSIAEAVKERWLPYESGQRFLEFQVVTGGLYDPEMGCRRSIEDALKMGWLDERAAQKLHDIKSLPKCLTCPKTKLKISYKEALDNCLVEEGTGVKMLPASSMSSKGISSPYNAASAPGSTTGSRSGSQRSSRRGSLDLGPFGVRGYTSSSSTSFLSK</sequence>
<feature type="compositionally biased region" description="Low complexity" evidence="11">
    <location>
        <begin position="4725"/>
        <end position="4735"/>
    </location>
</feature>
<comment type="subcellular location">
    <subcellularLocation>
        <location evidence="2">Cell junction</location>
        <location evidence="2">Desmosome</location>
    </subcellularLocation>
    <subcellularLocation>
        <location evidence="1">Cell membrane</location>
    </subcellularLocation>
</comment>
<evidence type="ECO:0000256" key="6">
    <source>
        <dbReference type="ARBA" id="ARBA00022737"/>
    </source>
</evidence>
<feature type="region of interest" description="Disordered" evidence="11">
    <location>
        <begin position="4373"/>
        <end position="4442"/>
    </location>
</feature>
<feature type="region of interest" description="Disordered" evidence="11">
    <location>
        <begin position="4682"/>
        <end position="4735"/>
    </location>
</feature>
<dbReference type="Gene3D" id="3.30.160.780">
    <property type="match status" value="1"/>
</dbReference>
<accession>A0A3P9IQI4</accession>
<feature type="coiled-coil region" evidence="10">
    <location>
        <begin position="1"/>
        <end position="101"/>
    </location>
</feature>
<keyword evidence="9" id="KW-0472">Membrane</keyword>
<reference evidence="12" key="4">
    <citation type="submission" date="2025-09" db="UniProtKB">
        <authorList>
            <consortium name="Ensembl"/>
        </authorList>
    </citation>
    <scope>IDENTIFICATION</scope>
    <source>
        <strain evidence="12">HSOK</strain>
    </source>
</reference>
<organism evidence="12 13">
    <name type="scientific">Oryzias latipes</name>
    <name type="common">Japanese rice fish</name>
    <name type="synonym">Japanese killifish</name>
    <dbReference type="NCBI Taxonomy" id="8090"/>
    <lineage>
        <taxon>Eukaryota</taxon>
        <taxon>Metazoa</taxon>
        <taxon>Chordata</taxon>
        <taxon>Craniata</taxon>
        <taxon>Vertebrata</taxon>
        <taxon>Euteleostomi</taxon>
        <taxon>Actinopterygii</taxon>
        <taxon>Neopterygii</taxon>
        <taxon>Teleostei</taxon>
        <taxon>Neoteleostei</taxon>
        <taxon>Acanthomorphata</taxon>
        <taxon>Ovalentaria</taxon>
        <taxon>Atherinomorphae</taxon>
        <taxon>Beloniformes</taxon>
        <taxon>Adrianichthyidae</taxon>
        <taxon>Oryziinae</taxon>
        <taxon>Oryzias</taxon>
    </lineage>
</organism>
<evidence type="ECO:0000313" key="13">
    <source>
        <dbReference type="Proteomes" id="UP000265200"/>
    </source>
</evidence>
<evidence type="ECO:0000313" key="12">
    <source>
        <dbReference type="Ensembl" id="ENSORLP00015022319.1"/>
    </source>
</evidence>
<evidence type="ECO:0000256" key="8">
    <source>
        <dbReference type="ARBA" id="ARBA00023054"/>
    </source>
</evidence>
<dbReference type="SUPFAM" id="SSF75399">
    <property type="entry name" value="Plakin repeat"/>
    <property type="match status" value="19"/>
</dbReference>
<keyword evidence="8 10" id="KW-0175">Coiled coil</keyword>
<dbReference type="SMART" id="SM00250">
    <property type="entry name" value="PLEC"/>
    <property type="match status" value="76"/>
</dbReference>
<keyword evidence="7" id="KW-0965">Cell junction</keyword>
<keyword evidence="6" id="KW-0677">Repeat</keyword>
<keyword evidence="5" id="KW-0597">Phosphoprotein</keyword>
<feature type="compositionally biased region" description="Low complexity" evidence="11">
    <location>
        <begin position="4696"/>
        <end position="4707"/>
    </location>
</feature>
<dbReference type="InterPro" id="IPR043197">
    <property type="entry name" value="Plakin"/>
</dbReference>
<dbReference type="PANTHER" id="PTHR23169:SF26">
    <property type="entry name" value="DESMOPLAKIN"/>
    <property type="match status" value="1"/>
</dbReference>
<feature type="compositionally biased region" description="Low complexity" evidence="11">
    <location>
        <begin position="4379"/>
        <end position="4442"/>
    </location>
</feature>
<dbReference type="FunFam" id="3.90.1290.10:FF:000001">
    <property type="entry name" value="Plectin a"/>
    <property type="match status" value="17"/>
</dbReference>
<dbReference type="GO" id="GO:0005886">
    <property type="term" value="C:plasma membrane"/>
    <property type="evidence" value="ECO:0007669"/>
    <property type="project" value="UniProtKB-SubCell"/>
</dbReference>
<keyword evidence="4" id="KW-1003">Cell membrane</keyword>
<evidence type="ECO:0000256" key="4">
    <source>
        <dbReference type="ARBA" id="ARBA00022475"/>
    </source>
</evidence>
<evidence type="ECO:0000256" key="5">
    <source>
        <dbReference type="ARBA" id="ARBA00022553"/>
    </source>
</evidence>
<evidence type="ECO:0000256" key="11">
    <source>
        <dbReference type="SAM" id="MobiDB-lite"/>
    </source>
</evidence>
<dbReference type="Pfam" id="PF00681">
    <property type="entry name" value="Plectin"/>
    <property type="match status" value="36"/>
</dbReference>
<reference evidence="12" key="3">
    <citation type="submission" date="2025-08" db="UniProtKB">
        <authorList>
            <consortium name="Ensembl"/>
        </authorList>
    </citation>
    <scope>IDENTIFICATION</scope>
    <source>
        <strain evidence="12">HSOK</strain>
    </source>
</reference>
<name>A0A3P9IQI4_ORYLA</name>
<evidence type="ECO:0000256" key="7">
    <source>
        <dbReference type="ARBA" id="ARBA00022949"/>
    </source>
</evidence>
<dbReference type="PANTHER" id="PTHR23169">
    <property type="entry name" value="ENVOPLAKIN"/>
    <property type="match status" value="1"/>
</dbReference>